<dbReference type="Proteomes" id="UP000798488">
    <property type="component" value="Unassembled WGS sequence"/>
</dbReference>
<evidence type="ECO:0000259" key="6">
    <source>
        <dbReference type="Pfam" id="PF08546"/>
    </source>
</evidence>
<dbReference type="AlphaFoldDB" id="A0A9D2WQK8"/>
<feature type="domain" description="Ketopantoate reductase C-terminal" evidence="6">
    <location>
        <begin position="180"/>
        <end position="298"/>
    </location>
</feature>
<keyword evidence="2 4" id="KW-0521">NADP</keyword>
<evidence type="ECO:0000256" key="2">
    <source>
        <dbReference type="ARBA" id="ARBA00022857"/>
    </source>
</evidence>
<evidence type="ECO:0000256" key="1">
    <source>
        <dbReference type="ARBA" id="ARBA00007870"/>
    </source>
</evidence>
<dbReference type="EC" id="1.1.1.169" evidence="4"/>
<comment type="caution">
    <text evidence="7">The sequence shown here is derived from an EMBL/GenBank/DDBJ whole genome shotgun (WGS) entry which is preliminary data.</text>
</comment>
<reference evidence="7" key="1">
    <citation type="submission" date="2016-02" db="EMBL/GenBank/DDBJ databases">
        <title>Draft Genome Sequence of Sporotomaculum syntrophicum Strain FB, a Syntrophic Benzoate Degrader.</title>
        <authorList>
            <person name="Nobu M.K."/>
            <person name="Narihiro T."/>
            <person name="Qiu Y.-L."/>
            <person name="Ohashi A."/>
            <person name="Liu W.-T."/>
            <person name="Yuji S."/>
        </authorList>
    </citation>
    <scope>NUCLEOTIDE SEQUENCE</scope>
    <source>
        <strain evidence="7">FB</strain>
    </source>
</reference>
<dbReference type="Gene3D" id="3.40.50.720">
    <property type="entry name" value="NAD(P)-binding Rossmann-like Domain"/>
    <property type="match status" value="1"/>
</dbReference>
<dbReference type="Pfam" id="PF08546">
    <property type="entry name" value="ApbA_C"/>
    <property type="match status" value="1"/>
</dbReference>
<dbReference type="GO" id="GO:0008677">
    <property type="term" value="F:2-dehydropantoate 2-reductase activity"/>
    <property type="evidence" value="ECO:0007669"/>
    <property type="project" value="UniProtKB-EC"/>
</dbReference>
<dbReference type="InterPro" id="IPR013752">
    <property type="entry name" value="KPA_reductase"/>
</dbReference>
<feature type="domain" description="Ketopantoate reductase N-terminal" evidence="5">
    <location>
        <begin position="4"/>
        <end position="151"/>
    </location>
</feature>
<organism evidence="7 8">
    <name type="scientific">Sporotomaculum syntrophicum</name>
    <dbReference type="NCBI Taxonomy" id="182264"/>
    <lineage>
        <taxon>Bacteria</taxon>
        <taxon>Bacillati</taxon>
        <taxon>Bacillota</taxon>
        <taxon>Clostridia</taxon>
        <taxon>Eubacteriales</taxon>
        <taxon>Desulfallaceae</taxon>
        <taxon>Sporotomaculum</taxon>
    </lineage>
</organism>
<dbReference type="InterPro" id="IPR013328">
    <property type="entry name" value="6PGD_dom2"/>
</dbReference>
<evidence type="ECO:0000256" key="3">
    <source>
        <dbReference type="ARBA" id="ARBA00023002"/>
    </source>
</evidence>
<dbReference type="Pfam" id="PF02558">
    <property type="entry name" value="ApbA"/>
    <property type="match status" value="1"/>
</dbReference>
<dbReference type="PANTHER" id="PTHR21708">
    <property type="entry name" value="PROBABLE 2-DEHYDROPANTOATE 2-REDUCTASE"/>
    <property type="match status" value="1"/>
</dbReference>
<keyword evidence="4" id="KW-0566">Pantothenate biosynthesis</keyword>
<evidence type="ECO:0000256" key="4">
    <source>
        <dbReference type="RuleBase" id="RU362068"/>
    </source>
</evidence>
<keyword evidence="8" id="KW-1185">Reference proteome</keyword>
<dbReference type="InterPro" id="IPR036291">
    <property type="entry name" value="NAD(P)-bd_dom_sf"/>
</dbReference>
<dbReference type="EMBL" id="LSRS01000003">
    <property type="protein sequence ID" value="KAF1085278.1"/>
    <property type="molecule type" value="Genomic_DNA"/>
</dbReference>
<comment type="similarity">
    <text evidence="1 4">Belongs to the ketopantoate reductase family.</text>
</comment>
<dbReference type="GO" id="GO:0005737">
    <property type="term" value="C:cytoplasm"/>
    <property type="evidence" value="ECO:0007669"/>
    <property type="project" value="TreeGrafter"/>
</dbReference>
<dbReference type="NCBIfam" id="TIGR00745">
    <property type="entry name" value="apbA_panE"/>
    <property type="match status" value="1"/>
</dbReference>
<dbReference type="InterPro" id="IPR013332">
    <property type="entry name" value="KPR_N"/>
</dbReference>
<dbReference type="Gene3D" id="1.10.1040.10">
    <property type="entry name" value="N-(1-d-carboxylethyl)-l-norvaline Dehydrogenase, domain 2"/>
    <property type="match status" value="1"/>
</dbReference>
<dbReference type="PANTHER" id="PTHR21708:SF26">
    <property type="entry name" value="2-DEHYDROPANTOATE 2-REDUCTASE"/>
    <property type="match status" value="1"/>
</dbReference>
<comment type="catalytic activity">
    <reaction evidence="4">
        <text>(R)-pantoate + NADP(+) = 2-dehydropantoate + NADPH + H(+)</text>
        <dbReference type="Rhea" id="RHEA:16233"/>
        <dbReference type="ChEBI" id="CHEBI:11561"/>
        <dbReference type="ChEBI" id="CHEBI:15378"/>
        <dbReference type="ChEBI" id="CHEBI:15980"/>
        <dbReference type="ChEBI" id="CHEBI:57783"/>
        <dbReference type="ChEBI" id="CHEBI:58349"/>
        <dbReference type="EC" id="1.1.1.169"/>
    </reaction>
</comment>
<dbReference type="RefSeq" id="WP_161821770.1">
    <property type="nucleotide sequence ID" value="NZ_LSRS01000003.1"/>
</dbReference>
<keyword evidence="3 4" id="KW-0560">Oxidoreductase</keyword>
<proteinExistence type="inferred from homology"/>
<sequence length="307" mass="33635">MKYIIIGAGGTGGSIGAFMTEAGKDVTLIARGKHLAAMQSNGLKMETTLKGNYTVYPIKARDMEHYHQQPDVVFVCVKGYDLEATVPFIKRVAHSDTVVIPLLNIFGTGNKLQEQLPGLLVTDGCIYIAAEIKEPGTIMHNGDIFRVVFGVRKPEEYRPVLEQVAADLRDCGIRAIVSDDIKRDALQKFSLVSPMGACGIYYDTEAGAAQRAGQERDTFIALVREIESLARAMDIHFTVDLLATNLKSLDNSAPNFTTSMQRDIKQDRPSEIDGLVFEVVRLGRQHGVPVPTYAMIAAKFGFTALPI</sequence>
<name>A0A9D2WQK8_9FIRM</name>
<comment type="pathway">
    <text evidence="4">Cofactor biosynthesis; (R)-pantothenate biosynthesis; (R)-pantoate from 3-methyl-2-oxobutanoate: step 2/2.</text>
</comment>
<protein>
    <recommendedName>
        <fullName evidence="4">2-dehydropantoate 2-reductase</fullName>
        <ecNumber evidence="4">1.1.1.169</ecNumber>
    </recommendedName>
    <alternativeName>
        <fullName evidence="4">Ketopantoate reductase</fullName>
    </alternativeName>
</protein>
<evidence type="ECO:0000259" key="5">
    <source>
        <dbReference type="Pfam" id="PF02558"/>
    </source>
</evidence>
<dbReference type="SUPFAM" id="SSF48179">
    <property type="entry name" value="6-phosphogluconate dehydrogenase C-terminal domain-like"/>
    <property type="match status" value="1"/>
</dbReference>
<dbReference type="GO" id="GO:0015940">
    <property type="term" value="P:pantothenate biosynthetic process"/>
    <property type="evidence" value="ECO:0007669"/>
    <property type="project" value="UniProtKB-KW"/>
</dbReference>
<dbReference type="InterPro" id="IPR008927">
    <property type="entry name" value="6-PGluconate_DH-like_C_sf"/>
</dbReference>
<gene>
    <name evidence="7" type="ORF">SPSYN_01414</name>
</gene>
<dbReference type="InterPro" id="IPR051402">
    <property type="entry name" value="KPR-Related"/>
</dbReference>
<dbReference type="SUPFAM" id="SSF51735">
    <property type="entry name" value="NAD(P)-binding Rossmann-fold domains"/>
    <property type="match status" value="1"/>
</dbReference>
<comment type="function">
    <text evidence="4">Catalyzes the NADPH-dependent reduction of ketopantoate into pantoic acid.</text>
</comment>
<evidence type="ECO:0000313" key="8">
    <source>
        <dbReference type="Proteomes" id="UP000798488"/>
    </source>
</evidence>
<dbReference type="OrthoDB" id="9772736at2"/>
<evidence type="ECO:0000313" key="7">
    <source>
        <dbReference type="EMBL" id="KAF1085278.1"/>
    </source>
</evidence>
<dbReference type="InterPro" id="IPR003710">
    <property type="entry name" value="ApbA"/>
</dbReference>
<accession>A0A9D2WQK8</accession>